<dbReference type="EMBL" id="CAMAPE010000048">
    <property type="protein sequence ID" value="CAH9105573.1"/>
    <property type="molecule type" value="Genomic_DNA"/>
</dbReference>
<comment type="caution">
    <text evidence="1">The sequence shown here is derived from an EMBL/GenBank/DDBJ whole genome shotgun (WGS) entry which is preliminary data.</text>
</comment>
<protein>
    <submittedName>
        <fullName evidence="1">Uncharacterized protein</fullName>
    </submittedName>
</protein>
<dbReference type="AlphaFoldDB" id="A0A9P0ZK02"/>
<accession>A0A9P0ZK02</accession>
<sequence>MTTRSTSYTIAEDALSCQVYLDITQDSTIGKYQTANDFWSRIEAKYNEHREQNYERRNIRSFHSRMDIISTQAQRLNGCVKQVENLNPSGASEKDIVCNAIRGESLHHWTHWTHICHIRRLYNGHRFTFSYIDPGVNRAADYLPTIRSR</sequence>
<reference evidence="1" key="1">
    <citation type="submission" date="2022-07" db="EMBL/GenBank/DDBJ databases">
        <authorList>
            <person name="Macas J."/>
            <person name="Novak P."/>
            <person name="Neumann P."/>
        </authorList>
    </citation>
    <scope>NUCLEOTIDE SEQUENCE</scope>
</reference>
<evidence type="ECO:0000313" key="1">
    <source>
        <dbReference type="EMBL" id="CAH9105573.1"/>
    </source>
</evidence>
<dbReference type="OrthoDB" id="1304017at2759"/>
<evidence type="ECO:0000313" key="2">
    <source>
        <dbReference type="Proteomes" id="UP001152484"/>
    </source>
</evidence>
<dbReference type="Proteomes" id="UP001152484">
    <property type="component" value="Unassembled WGS sequence"/>
</dbReference>
<proteinExistence type="predicted"/>
<dbReference type="PANTHER" id="PTHR45125">
    <property type="entry name" value="F21J9.4-RELATED"/>
    <property type="match status" value="1"/>
</dbReference>
<dbReference type="PANTHER" id="PTHR45125:SF3">
    <property type="entry name" value="NO-APICAL-MERISTEM-ASSOCIATED CARBOXY-TERMINAL DOMAIN PROTEIN"/>
    <property type="match status" value="1"/>
</dbReference>
<organism evidence="1 2">
    <name type="scientific">Cuscuta europaea</name>
    <name type="common">European dodder</name>
    <dbReference type="NCBI Taxonomy" id="41803"/>
    <lineage>
        <taxon>Eukaryota</taxon>
        <taxon>Viridiplantae</taxon>
        <taxon>Streptophyta</taxon>
        <taxon>Embryophyta</taxon>
        <taxon>Tracheophyta</taxon>
        <taxon>Spermatophyta</taxon>
        <taxon>Magnoliopsida</taxon>
        <taxon>eudicotyledons</taxon>
        <taxon>Gunneridae</taxon>
        <taxon>Pentapetalae</taxon>
        <taxon>asterids</taxon>
        <taxon>lamiids</taxon>
        <taxon>Solanales</taxon>
        <taxon>Convolvulaceae</taxon>
        <taxon>Cuscuteae</taxon>
        <taxon>Cuscuta</taxon>
        <taxon>Cuscuta subgen. Cuscuta</taxon>
    </lineage>
</organism>
<gene>
    <name evidence="1" type="ORF">CEURO_LOCUS16951</name>
</gene>
<keyword evidence="2" id="KW-1185">Reference proteome</keyword>
<name>A0A9P0ZK02_CUSEU</name>